<protein>
    <submittedName>
        <fullName evidence="2">HNH endonuclease</fullName>
    </submittedName>
</protein>
<dbReference type="OrthoDB" id="9802640at2"/>
<feature type="domain" description="HNH" evidence="1">
    <location>
        <begin position="182"/>
        <end position="237"/>
    </location>
</feature>
<dbReference type="InterPro" id="IPR003615">
    <property type="entry name" value="HNH_nuc"/>
</dbReference>
<dbReference type="Proteomes" id="UP000309819">
    <property type="component" value="Unassembled WGS sequence"/>
</dbReference>
<name>A0A5R8YJP0_9PSED</name>
<dbReference type="EMBL" id="VAUO01000030">
    <property type="protein sequence ID" value="TLP52690.1"/>
    <property type="molecule type" value="Genomic_DNA"/>
</dbReference>
<dbReference type="Pfam" id="PF01844">
    <property type="entry name" value="HNH"/>
    <property type="match status" value="1"/>
</dbReference>
<sequence length="253" mass="28145">MTARRRRPKAQANPAWARDELILALDLYLKHRDSLPSKHHPEVKALSQLLGQIGEALGLNNGGSFRNENGVYMKLGNFRRWDPEYIKDGKTGLAKGNKDERLVWDEYANAPAELAAVVAAIRGIVESSTPETHALAGDDELGIAEAAEGKVLTRLHRIRERSRALVEAKKKDALQKRGCLKCEACDFDFAQAYGPAGDGIIDVHHTKPVHTLKPGERTKLSELALLCANCHRVIHSRRKWLSVEQVRALRTKA</sequence>
<gene>
    <name evidence="2" type="ORF">FEM01_23835</name>
</gene>
<proteinExistence type="predicted"/>
<keyword evidence="3" id="KW-1185">Reference proteome</keyword>
<organism evidence="2 3">
    <name type="scientific">Pseudomonas mosselii</name>
    <dbReference type="NCBI Taxonomy" id="78327"/>
    <lineage>
        <taxon>Bacteria</taxon>
        <taxon>Pseudomonadati</taxon>
        <taxon>Pseudomonadota</taxon>
        <taxon>Gammaproteobacteria</taxon>
        <taxon>Pseudomonadales</taxon>
        <taxon>Pseudomonadaceae</taxon>
        <taxon>Pseudomonas</taxon>
    </lineage>
</organism>
<reference evidence="2 3" key="1">
    <citation type="submission" date="2019-05" db="EMBL/GenBank/DDBJ databases">
        <title>Pseudomonas sp. SC006 isolated from lettuce that can produce HBGAs.</title>
        <authorList>
            <person name="Wang D."/>
            <person name="Liao N."/>
            <person name="Liu D."/>
            <person name="Zhang Z."/>
            <person name="Zou S."/>
        </authorList>
    </citation>
    <scope>NUCLEOTIDE SEQUENCE [LARGE SCALE GENOMIC DNA]</scope>
    <source>
        <strain evidence="2 3">SC006</strain>
    </source>
</reference>
<keyword evidence="2" id="KW-0540">Nuclease</keyword>
<evidence type="ECO:0000313" key="3">
    <source>
        <dbReference type="Proteomes" id="UP000309819"/>
    </source>
</evidence>
<accession>A0A5R8YJP0</accession>
<evidence type="ECO:0000259" key="1">
    <source>
        <dbReference type="Pfam" id="PF01844"/>
    </source>
</evidence>
<dbReference type="GO" id="GO:0008270">
    <property type="term" value="F:zinc ion binding"/>
    <property type="evidence" value="ECO:0007669"/>
    <property type="project" value="InterPro"/>
</dbReference>
<keyword evidence="2" id="KW-0255">Endonuclease</keyword>
<evidence type="ECO:0000313" key="2">
    <source>
        <dbReference type="EMBL" id="TLP52690.1"/>
    </source>
</evidence>
<keyword evidence="2" id="KW-0378">Hydrolase</keyword>
<dbReference type="GO" id="GO:0003676">
    <property type="term" value="F:nucleic acid binding"/>
    <property type="evidence" value="ECO:0007669"/>
    <property type="project" value="InterPro"/>
</dbReference>
<comment type="caution">
    <text evidence="2">The sequence shown here is derived from an EMBL/GenBank/DDBJ whole genome shotgun (WGS) entry which is preliminary data.</text>
</comment>
<dbReference type="AlphaFoldDB" id="A0A5R8YJP0"/>
<dbReference type="GO" id="GO:0004519">
    <property type="term" value="F:endonuclease activity"/>
    <property type="evidence" value="ECO:0007669"/>
    <property type="project" value="UniProtKB-KW"/>
</dbReference>
<dbReference type="CDD" id="cd00085">
    <property type="entry name" value="HNHc"/>
    <property type="match status" value="1"/>
</dbReference>
<dbReference type="InterPro" id="IPR002711">
    <property type="entry name" value="HNH"/>
</dbReference>